<accession>A0A640KWQ8</accession>
<protein>
    <recommendedName>
        <fullName evidence="5">Calphotin-like protein</fullName>
    </recommendedName>
</protein>
<keyword evidence="1" id="KW-0040">ANK repeat</keyword>
<evidence type="ECO:0008006" key="5">
    <source>
        <dbReference type="Google" id="ProtNLM"/>
    </source>
</evidence>
<feature type="region of interest" description="Disordered" evidence="2">
    <location>
        <begin position="1"/>
        <end position="26"/>
    </location>
</feature>
<dbReference type="OrthoDB" id="250537at2759"/>
<reference evidence="3" key="1">
    <citation type="submission" date="2019-11" db="EMBL/GenBank/DDBJ databases">
        <title>Leishmania tarentolae CDS.</title>
        <authorList>
            <person name="Goto Y."/>
            <person name="Yamagishi J."/>
        </authorList>
    </citation>
    <scope>NUCLEOTIDE SEQUENCE [LARGE SCALE GENOMIC DNA]</scope>
    <source>
        <strain evidence="3">Parrot Tar II</strain>
    </source>
</reference>
<evidence type="ECO:0000256" key="1">
    <source>
        <dbReference type="PROSITE-ProRule" id="PRU00023"/>
    </source>
</evidence>
<keyword evidence="4" id="KW-1185">Reference proteome</keyword>
<evidence type="ECO:0000256" key="2">
    <source>
        <dbReference type="SAM" id="MobiDB-lite"/>
    </source>
</evidence>
<dbReference type="AlphaFoldDB" id="A0A640KWQ8"/>
<comment type="caution">
    <text evidence="3">The sequence shown here is derived from an EMBL/GenBank/DDBJ whole genome shotgun (WGS) entry which is preliminary data.</text>
</comment>
<dbReference type="Proteomes" id="UP000419144">
    <property type="component" value="Unassembled WGS sequence"/>
</dbReference>
<dbReference type="EMBL" id="BLBS01000057">
    <property type="protein sequence ID" value="GET93798.1"/>
    <property type="molecule type" value="Genomic_DNA"/>
</dbReference>
<dbReference type="InterPro" id="IPR002110">
    <property type="entry name" value="Ankyrin_rpt"/>
</dbReference>
<sequence>MFPGNCSAGIPIPVPTPSRPSPVAAGSPLAVALPRSMSAAVPIPVAVPSPAMATVSPAAPYVPVTQPVVPKPIGVASSSALQLTDTSLTAPFVLNTPSIPSTSSAPYAPPPVISLALASSSAAASPSPLPVPQIDLLSSAVPVPATHAPAVVVPAVSHLPLQPRPSLSVPEVPRPAIPMPTVSAPLYPKSSSGAPLAVTPSSILVSSAPVPVAPSSSTVDRKVTFALPGVTKEAVAPAPPAVPIVTPSVPVVSASNSLPLVSSLGLVLPSPDLPQLRATEEEKPKTLVTAENGSPEEDEVTHQRVPDYIKWLYPASLKGSAACSPSLKFPLTDAAAPHVLSSTALLRWSEAEVLGALPATLPPEYVMFGGARYSGASFNLLRPPLAVTTSAKRTTHTRDAMEVQRLQFLVEQLEVARHYLKIEARRVTKEQRPLPYVTMAGDAAPPTDTVSDAIYKSEEATDVSKANIWTAAYFGSPQQLSAVMEKRKFDGSLDSAGYVQYRRRQWGLKRAGDTFALGLGSRGTPLQFAAAAGKLESVVLLLESGARDTAAPHLKEILSAESMRVIEAVLKPCSRAPRYHRTSKAEAVLTSKAAPSVTGPAFTSEHVVRIDESGRSPLERVGDATTRAMVTFA</sequence>
<dbReference type="VEuPathDB" id="TriTrypDB:LtaPh_3671200"/>
<feature type="region of interest" description="Disordered" evidence="2">
    <location>
        <begin position="279"/>
        <end position="301"/>
    </location>
</feature>
<dbReference type="PROSITE" id="PS50297">
    <property type="entry name" value="ANK_REP_REGION"/>
    <property type="match status" value="1"/>
</dbReference>
<feature type="repeat" description="ANK" evidence="1">
    <location>
        <begin position="521"/>
        <end position="553"/>
    </location>
</feature>
<name>A0A640KWQ8_LEITA</name>
<organism evidence="3 4">
    <name type="scientific">Leishmania tarentolae</name>
    <name type="common">Sauroleishmania tarentolae</name>
    <dbReference type="NCBI Taxonomy" id="5689"/>
    <lineage>
        <taxon>Eukaryota</taxon>
        <taxon>Discoba</taxon>
        <taxon>Euglenozoa</taxon>
        <taxon>Kinetoplastea</taxon>
        <taxon>Metakinetoplastina</taxon>
        <taxon>Trypanosomatida</taxon>
        <taxon>Trypanosomatidae</taxon>
        <taxon>Leishmaniinae</taxon>
        <taxon>Leishmania</taxon>
        <taxon>lizard Leishmania</taxon>
    </lineage>
</organism>
<dbReference type="PROSITE" id="PS50088">
    <property type="entry name" value="ANK_REPEAT"/>
    <property type="match status" value="1"/>
</dbReference>
<evidence type="ECO:0000313" key="4">
    <source>
        <dbReference type="Proteomes" id="UP000419144"/>
    </source>
</evidence>
<evidence type="ECO:0000313" key="3">
    <source>
        <dbReference type="EMBL" id="GET93798.1"/>
    </source>
</evidence>
<gene>
    <name evidence="3" type="ORF">LtaPh_3671200</name>
</gene>
<proteinExistence type="predicted"/>